<reference evidence="2 3" key="1">
    <citation type="journal article" date="2024" name="Int. J. Syst. Evol. Microbiol.">
        <title>Proposal of Lactobacillus amylovorus subsp. animalis subsp. nov. and an emended description of Lactobacillus amylovorus.</title>
        <authorList>
            <person name="Yamane K."/>
            <person name="Tanizawa Y."/>
            <person name="Kobayashi H."/>
            <person name="Kamizono T."/>
            <person name="Kojima Y."/>
            <person name="Takagi H."/>
            <person name="Tohno M."/>
        </authorList>
    </citation>
    <scope>NUCLEOTIDE SEQUENCE [LARGE SCALE GENOMIC DNA]</scope>
    <source>
        <strain evidence="2 3">TKL145</strain>
    </source>
</reference>
<dbReference type="Proteomes" id="UP001437574">
    <property type="component" value="Unassembled WGS sequence"/>
</dbReference>
<sequence length="55" mass="6692">MKEHEEESIQRLKNDIIMLKKLSVNHEKIESEIRNEYRNLLSEEKLDECLTKYLS</sequence>
<evidence type="ECO:0000313" key="3">
    <source>
        <dbReference type="Proteomes" id="UP001437574"/>
    </source>
</evidence>
<comment type="caution">
    <text evidence="2">The sequence shown here is derived from an EMBL/GenBank/DDBJ whole genome shotgun (WGS) entry which is preliminary data.</text>
</comment>
<dbReference type="AlphaFoldDB" id="A0ABC9VL44"/>
<proteinExistence type="predicted"/>
<reference evidence="3" key="2">
    <citation type="submission" date="2024-01" db="EMBL/GenBank/DDBJ databases">
        <title>Draft genome sequence of Lactobacillus amylovorus strain TKL145.</title>
        <authorList>
            <person name="Tohno M."/>
            <person name="Tanizawa Y."/>
        </authorList>
    </citation>
    <scope>NUCLEOTIDE SEQUENCE [LARGE SCALE GENOMIC DNA]</scope>
    <source>
        <strain evidence="3">TKL145</strain>
    </source>
</reference>
<protein>
    <submittedName>
        <fullName evidence="2">Uncharacterized protein</fullName>
    </submittedName>
</protein>
<organism evidence="2 3">
    <name type="scientific">Lactobacillus amylovorus subsp. animalium</name>
    <dbReference type="NCBI Taxonomy" id="3378536"/>
    <lineage>
        <taxon>Bacteria</taxon>
        <taxon>Bacillati</taxon>
        <taxon>Bacillota</taxon>
        <taxon>Bacilli</taxon>
        <taxon>Lactobacillales</taxon>
        <taxon>Lactobacillaceae</taxon>
        <taxon>Lactobacillus</taxon>
    </lineage>
</organism>
<gene>
    <name evidence="2" type="ORF">LATKL145_02880</name>
</gene>
<evidence type="ECO:0000313" key="2">
    <source>
        <dbReference type="EMBL" id="GAA0041878.1"/>
    </source>
</evidence>
<name>A0ABC9VL44_LACAM</name>
<dbReference type="EMBL" id="BAAAAK010000002">
    <property type="protein sequence ID" value="GAA0041878.1"/>
    <property type="molecule type" value="Genomic_DNA"/>
</dbReference>
<keyword evidence="1" id="KW-0175">Coiled coil</keyword>
<feature type="coiled-coil region" evidence="1">
    <location>
        <begin position="2"/>
        <end position="39"/>
    </location>
</feature>
<evidence type="ECO:0000256" key="1">
    <source>
        <dbReference type="SAM" id="Coils"/>
    </source>
</evidence>
<accession>A0ABC9VL44</accession>
<dbReference type="RefSeq" id="WP_181989495.1">
    <property type="nucleotide sequence ID" value="NZ_BAAAAK010000002.1"/>
</dbReference>